<name>A0A4Y2E4I4_ARAVE</name>
<protein>
    <submittedName>
        <fullName evidence="1">Uncharacterized protein</fullName>
    </submittedName>
</protein>
<dbReference type="OrthoDB" id="7433260at2759"/>
<reference evidence="1 2" key="1">
    <citation type="journal article" date="2019" name="Sci. Rep.">
        <title>Orb-weaving spider Araneus ventricosus genome elucidates the spidroin gene catalogue.</title>
        <authorList>
            <person name="Kono N."/>
            <person name="Nakamura H."/>
            <person name="Ohtoshi R."/>
            <person name="Moran D.A.P."/>
            <person name="Shinohara A."/>
            <person name="Yoshida Y."/>
            <person name="Fujiwara M."/>
            <person name="Mori M."/>
            <person name="Tomita M."/>
            <person name="Arakawa K."/>
        </authorList>
    </citation>
    <scope>NUCLEOTIDE SEQUENCE [LARGE SCALE GENOMIC DNA]</scope>
</reference>
<dbReference type="AlphaFoldDB" id="A0A4Y2E4I4"/>
<evidence type="ECO:0000313" key="2">
    <source>
        <dbReference type="Proteomes" id="UP000499080"/>
    </source>
</evidence>
<comment type="caution">
    <text evidence="1">The sequence shown here is derived from an EMBL/GenBank/DDBJ whole genome shotgun (WGS) entry which is preliminary data.</text>
</comment>
<sequence length="75" mass="8345">MRLKLSDGDSGTSQDPTWFDTPPDGSCLFWSVTLAYLVPVKGDENGFKQRHVESLFLIQNQNVPPVSSIRSFATD</sequence>
<evidence type="ECO:0000313" key="1">
    <source>
        <dbReference type="EMBL" id="GBM24083.1"/>
    </source>
</evidence>
<gene>
    <name evidence="1" type="ORF">AVEN_38282_1</name>
</gene>
<keyword evidence="2" id="KW-1185">Reference proteome</keyword>
<organism evidence="1 2">
    <name type="scientific">Araneus ventricosus</name>
    <name type="common">Orbweaver spider</name>
    <name type="synonym">Epeira ventricosa</name>
    <dbReference type="NCBI Taxonomy" id="182803"/>
    <lineage>
        <taxon>Eukaryota</taxon>
        <taxon>Metazoa</taxon>
        <taxon>Ecdysozoa</taxon>
        <taxon>Arthropoda</taxon>
        <taxon>Chelicerata</taxon>
        <taxon>Arachnida</taxon>
        <taxon>Araneae</taxon>
        <taxon>Araneomorphae</taxon>
        <taxon>Entelegynae</taxon>
        <taxon>Araneoidea</taxon>
        <taxon>Araneidae</taxon>
        <taxon>Araneus</taxon>
    </lineage>
</organism>
<proteinExistence type="predicted"/>
<accession>A0A4Y2E4I4</accession>
<dbReference type="Proteomes" id="UP000499080">
    <property type="component" value="Unassembled WGS sequence"/>
</dbReference>
<dbReference type="EMBL" id="BGPR01000510">
    <property type="protein sequence ID" value="GBM24083.1"/>
    <property type="molecule type" value="Genomic_DNA"/>
</dbReference>